<dbReference type="RefSeq" id="XP_013895537.1">
    <property type="nucleotide sequence ID" value="XM_014040083.1"/>
</dbReference>
<dbReference type="AlphaFoldDB" id="A0A0D2J9T4"/>
<sequence>MQVLRHSGLRPAQARSARPQGKLTRSLPVRVARSMKVQAIAAPERAAAKPANPVESDIRGKLKYLLGKIKNYDAEDLYRGTAWSVRERLIDAFENTQDHWA</sequence>
<feature type="region of interest" description="Disordered" evidence="1">
    <location>
        <begin position="1"/>
        <end position="25"/>
    </location>
</feature>
<evidence type="ECO:0000256" key="1">
    <source>
        <dbReference type="SAM" id="MobiDB-lite"/>
    </source>
</evidence>
<evidence type="ECO:0000313" key="3">
    <source>
        <dbReference type="Proteomes" id="UP000054498"/>
    </source>
</evidence>
<accession>A0A0D2J9T4</accession>
<dbReference type="STRING" id="145388.A0A0D2J9T4"/>
<evidence type="ECO:0000313" key="2">
    <source>
        <dbReference type="EMBL" id="KIY96517.1"/>
    </source>
</evidence>
<proteinExistence type="predicted"/>
<keyword evidence="3" id="KW-1185">Reference proteome</keyword>
<gene>
    <name evidence="2" type="ORF">MNEG_11448</name>
</gene>
<dbReference type="EMBL" id="KK102966">
    <property type="protein sequence ID" value="KIY96517.1"/>
    <property type="molecule type" value="Genomic_DNA"/>
</dbReference>
<dbReference type="GeneID" id="25728711"/>
<organism evidence="2 3">
    <name type="scientific">Monoraphidium neglectum</name>
    <dbReference type="NCBI Taxonomy" id="145388"/>
    <lineage>
        <taxon>Eukaryota</taxon>
        <taxon>Viridiplantae</taxon>
        <taxon>Chlorophyta</taxon>
        <taxon>core chlorophytes</taxon>
        <taxon>Chlorophyceae</taxon>
        <taxon>CS clade</taxon>
        <taxon>Sphaeropleales</taxon>
        <taxon>Selenastraceae</taxon>
        <taxon>Monoraphidium</taxon>
    </lineage>
</organism>
<dbReference type="KEGG" id="mng:MNEG_11448"/>
<protein>
    <submittedName>
        <fullName evidence="2">Uncharacterized protein</fullName>
    </submittedName>
</protein>
<name>A0A0D2J9T4_9CHLO</name>
<reference evidence="2 3" key="1">
    <citation type="journal article" date="2013" name="BMC Genomics">
        <title>Reconstruction of the lipid metabolism for the microalga Monoraphidium neglectum from its genome sequence reveals characteristics suitable for biofuel production.</title>
        <authorList>
            <person name="Bogen C."/>
            <person name="Al-Dilaimi A."/>
            <person name="Albersmeier A."/>
            <person name="Wichmann J."/>
            <person name="Grundmann M."/>
            <person name="Rupp O."/>
            <person name="Lauersen K.J."/>
            <person name="Blifernez-Klassen O."/>
            <person name="Kalinowski J."/>
            <person name="Goesmann A."/>
            <person name="Mussgnug J.H."/>
            <person name="Kruse O."/>
        </authorList>
    </citation>
    <scope>NUCLEOTIDE SEQUENCE [LARGE SCALE GENOMIC DNA]</scope>
    <source>
        <strain evidence="2 3">SAG 48.87</strain>
    </source>
</reference>
<dbReference type="Proteomes" id="UP000054498">
    <property type="component" value="Unassembled WGS sequence"/>
</dbReference>